<name>L2GP67_VITCO</name>
<dbReference type="InParanoid" id="L2GP67"/>
<dbReference type="Proteomes" id="UP000011082">
    <property type="component" value="Unassembled WGS sequence"/>
</dbReference>
<dbReference type="EMBL" id="JH370133">
    <property type="protein sequence ID" value="ELA42310.1"/>
    <property type="molecule type" value="Genomic_DNA"/>
</dbReference>
<dbReference type="AlphaFoldDB" id="L2GP67"/>
<proteinExistence type="predicted"/>
<keyword evidence="2" id="KW-1185">Reference proteome</keyword>
<evidence type="ECO:0000313" key="2">
    <source>
        <dbReference type="Proteomes" id="UP000011082"/>
    </source>
</evidence>
<evidence type="ECO:0000313" key="1">
    <source>
        <dbReference type="EMBL" id="ELA42310.1"/>
    </source>
</evidence>
<dbReference type="OrthoDB" id="17262at2759"/>
<gene>
    <name evidence="1" type="ORF">VICG_00710</name>
</gene>
<dbReference type="HOGENOM" id="CLU_915866_0_0_1"/>
<protein>
    <submittedName>
        <fullName evidence="1">Uncharacterized protein</fullName>
    </submittedName>
</protein>
<accession>L2GP67</accession>
<reference evidence="2" key="1">
    <citation type="submission" date="2011-05" db="EMBL/GenBank/DDBJ databases">
        <title>The genome sequence of Vittaforma corneae strain ATCC 50505.</title>
        <authorList>
            <consortium name="The Broad Institute Genome Sequencing Platform"/>
            <person name="Cuomo C."/>
            <person name="Didier E."/>
            <person name="Bowers L."/>
            <person name="Young S.K."/>
            <person name="Zeng Q."/>
            <person name="Gargeya S."/>
            <person name="Fitzgerald M."/>
            <person name="Haas B."/>
            <person name="Abouelleil A."/>
            <person name="Alvarado L."/>
            <person name="Arachchi H.M."/>
            <person name="Berlin A."/>
            <person name="Chapman S.B."/>
            <person name="Gearin G."/>
            <person name="Goldberg J."/>
            <person name="Griggs A."/>
            <person name="Gujja S."/>
            <person name="Hansen M."/>
            <person name="Heiman D."/>
            <person name="Howarth C."/>
            <person name="Larimer J."/>
            <person name="Lui A."/>
            <person name="MacDonald P.J.P."/>
            <person name="McCowen C."/>
            <person name="Montmayeur A."/>
            <person name="Murphy C."/>
            <person name="Neiman D."/>
            <person name="Pearson M."/>
            <person name="Priest M."/>
            <person name="Roberts A."/>
            <person name="Saif S."/>
            <person name="Shea T."/>
            <person name="Sisk P."/>
            <person name="Stolte C."/>
            <person name="Sykes S."/>
            <person name="Wortman J."/>
            <person name="Nusbaum C."/>
            <person name="Birren B."/>
        </authorList>
    </citation>
    <scope>NUCLEOTIDE SEQUENCE [LARGE SCALE GENOMIC DNA]</scope>
    <source>
        <strain evidence="2">ATCC 50505</strain>
    </source>
</reference>
<dbReference type="RefSeq" id="XP_007604161.1">
    <property type="nucleotide sequence ID" value="XM_007604099.1"/>
</dbReference>
<organism evidence="1 2">
    <name type="scientific">Vittaforma corneae (strain ATCC 50505)</name>
    <name type="common">Microsporidian parasite</name>
    <name type="synonym">Nosema corneum</name>
    <dbReference type="NCBI Taxonomy" id="993615"/>
    <lineage>
        <taxon>Eukaryota</taxon>
        <taxon>Fungi</taxon>
        <taxon>Fungi incertae sedis</taxon>
        <taxon>Microsporidia</taxon>
        <taxon>Nosematidae</taxon>
        <taxon>Vittaforma</taxon>
    </lineage>
</organism>
<dbReference type="GeneID" id="19881426"/>
<dbReference type="VEuPathDB" id="MicrosporidiaDB:VICG_00710"/>
<dbReference type="CDD" id="cd09897">
    <property type="entry name" value="H3TH_FEN1-XPG-like"/>
    <property type="match status" value="1"/>
</dbReference>
<sequence>MTLESFRRLALLSGCEYCSTYPLFASDFDPIKVIELLKKNTLANDSSKDYEMSYESKYFSEYRQGFCIIENRLVMCLDGTIQPIEPTVSSETIEDAFGRRLSNKIYQQIFKCNIGAKSLSNIMFGRNKSYTMNQLIELFKAILESPRSIDIPKVSTLSEFFVKKLQYEVVWHPLINRTVQVLFHVFLNGDFKPEFLLKFLNSGYLGNRPSRPGNTTPNERLLYLSTRYSPDSLEHFCMFLENHLLFGDITNLMKINYSLENDASFDFSLSNFTMSLEKIVLRQFLSQNVSHSSKLEEFLQLLED</sequence>